<name>A0A7M4D8P8_9BACT</name>
<dbReference type="InterPro" id="IPR012373">
    <property type="entry name" value="Ferrdict_sens_TM"/>
</dbReference>
<accession>A0A7M4D8P8</accession>
<gene>
    <name evidence="5" type="ORF">DWB62_014500</name>
    <name evidence="4" type="ORF">GNY23_14500</name>
</gene>
<evidence type="ECO:0000259" key="3">
    <source>
        <dbReference type="Pfam" id="PF16344"/>
    </source>
</evidence>
<comment type="caution">
    <text evidence="4">The sequence shown here is derived from an EMBL/GenBank/DDBJ whole genome shotgun (WGS) entry which is preliminary data.</text>
</comment>
<dbReference type="RefSeq" id="WP_156196528.1">
    <property type="nucleotide sequence ID" value="NZ_QTZN02000038.1"/>
</dbReference>
<evidence type="ECO:0000256" key="1">
    <source>
        <dbReference type="SAM" id="Phobius"/>
    </source>
</evidence>
<dbReference type="PANTHER" id="PTHR30273">
    <property type="entry name" value="PERIPLASMIC SIGNAL SENSOR AND SIGMA FACTOR ACTIVATOR FECR-RELATED"/>
    <property type="match status" value="1"/>
</dbReference>
<evidence type="ECO:0000313" key="7">
    <source>
        <dbReference type="Proteomes" id="UP000462449"/>
    </source>
</evidence>
<evidence type="ECO:0000259" key="2">
    <source>
        <dbReference type="Pfam" id="PF04773"/>
    </source>
</evidence>
<evidence type="ECO:0000313" key="4">
    <source>
        <dbReference type="EMBL" id="MUP39027.1"/>
    </source>
</evidence>
<keyword evidence="6" id="KW-1185">Reference proteome</keyword>
<evidence type="ECO:0000313" key="6">
    <source>
        <dbReference type="Proteomes" id="UP000285951"/>
    </source>
</evidence>
<sequence length="331" mass="37295">MSGNTKHTENELLISRFLSKHASEAEKQKVINLLQTDDKFKEVFLDMQQTVKTVDALLFYESIDEEKALKQIYSKANIKEENTVKPKPAIQLRRVLKIAGIIILGAILTFLIQDKPKQILLSSTNSILSEKLMPDSSIVTLNKNSSLQYSNKYGIKNRTVKLNGEAFFSVRKNTRLPFIVDCSGLFVEVTGTSFSISNCMNSKQINVYVTSGQVKVYDKKGKLEILNPGDIIVYNKTNKTLNKPHAEKNSNINSWLTQTLAFDDCPLQQVINDINNHYKVHIQLDVKNIENCRLSANFEKSSLESVLKIICLSFNLELINDGTLTLKGDGC</sequence>
<dbReference type="Pfam" id="PF04773">
    <property type="entry name" value="FecR"/>
    <property type="match status" value="1"/>
</dbReference>
<feature type="transmembrane region" description="Helical" evidence="1">
    <location>
        <begin position="95"/>
        <end position="112"/>
    </location>
</feature>
<dbReference type="Gene3D" id="3.55.50.30">
    <property type="match status" value="1"/>
</dbReference>
<dbReference type="PANTHER" id="PTHR30273:SF2">
    <property type="entry name" value="PROTEIN FECR"/>
    <property type="match status" value="1"/>
</dbReference>
<dbReference type="GO" id="GO:0016989">
    <property type="term" value="F:sigma factor antagonist activity"/>
    <property type="evidence" value="ECO:0007669"/>
    <property type="project" value="TreeGrafter"/>
</dbReference>
<keyword evidence="1" id="KW-1133">Transmembrane helix</keyword>
<dbReference type="Pfam" id="PF16344">
    <property type="entry name" value="FecR_C"/>
    <property type="match status" value="1"/>
</dbReference>
<protein>
    <submittedName>
        <fullName evidence="4">DUF4974 domain-containing protein</fullName>
    </submittedName>
</protein>
<proteinExistence type="predicted"/>
<dbReference type="Proteomes" id="UP000462449">
    <property type="component" value="Unassembled WGS sequence"/>
</dbReference>
<organism evidence="4 7">
    <name type="scientific">Labilibaculum euxinus</name>
    <dbReference type="NCBI Taxonomy" id="2686357"/>
    <lineage>
        <taxon>Bacteria</taxon>
        <taxon>Pseudomonadati</taxon>
        <taxon>Bacteroidota</taxon>
        <taxon>Bacteroidia</taxon>
        <taxon>Marinilabiliales</taxon>
        <taxon>Marinifilaceae</taxon>
        <taxon>Labilibaculum</taxon>
    </lineage>
</organism>
<keyword evidence="1" id="KW-0812">Transmembrane</keyword>
<dbReference type="InterPro" id="IPR032508">
    <property type="entry name" value="FecR_C"/>
</dbReference>
<dbReference type="EMBL" id="WOTW01000038">
    <property type="protein sequence ID" value="MUP39027.1"/>
    <property type="molecule type" value="Genomic_DNA"/>
</dbReference>
<reference evidence="5 6" key="1">
    <citation type="submission" date="2019-11" db="EMBL/GenBank/DDBJ databases">
        <title>Draft genome sequence of Labilibaculum sp. strain SYP isolated from Black Sea.</title>
        <authorList>
            <person name="Yadav S."/>
            <person name="Villanueva L."/>
        </authorList>
    </citation>
    <scope>NUCLEOTIDE SEQUENCE [LARGE SCALE GENOMIC DNA]</scope>
    <source>
        <strain evidence="5 6">44</strain>
    </source>
</reference>
<dbReference type="Proteomes" id="UP000285951">
    <property type="component" value="Unassembled WGS sequence"/>
</dbReference>
<keyword evidence="1" id="KW-0472">Membrane</keyword>
<feature type="domain" description="Protein FecR C-terminal" evidence="3">
    <location>
        <begin position="260"/>
        <end position="318"/>
    </location>
</feature>
<dbReference type="InterPro" id="IPR006860">
    <property type="entry name" value="FecR"/>
</dbReference>
<dbReference type="Gene3D" id="2.60.120.1440">
    <property type="match status" value="1"/>
</dbReference>
<evidence type="ECO:0000313" key="5">
    <source>
        <dbReference type="EMBL" id="MVB08232.1"/>
    </source>
</evidence>
<dbReference type="OrthoDB" id="676789at2"/>
<feature type="domain" description="FecR protein" evidence="2">
    <location>
        <begin position="132"/>
        <end position="215"/>
    </location>
</feature>
<reference evidence="4 7" key="2">
    <citation type="submission" date="2019-12" db="EMBL/GenBank/DDBJ databases">
        <title>Draft genome sequence of Labilibaculum sp. strain 44 isolated from deep waters of Black Sea.</title>
        <authorList>
            <person name="Yadav S."/>
            <person name="Villanueva L."/>
        </authorList>
    </citation>
    <scope>NUCLEOTIDE SEQUENCE [LARGE SCALE GENOMIC DNA]</scope>
    <source>
        <strain evidence="4 7">44</strain>
    </source>
</reference>
<dbReference type="PIRSF" id="PIRSF018266">
    <property type="entry name" value="FecR"/>
    <property type="match status" value="1"/>
</dbReference>
<dbReference type="EMBL" id="QTZN02000038">
    <property type="protein sequence ID" value="MVB08232.1"/>
    <property type="molecule type" value="Genomic_DNA"/>
</dbReference>
<dbReference type="AlphaFoldDB" id="A0A7M4D8P8"/>